<dbReference type="PANTHER" id="PTHR21041:SF17">
    <property type="entry name" value="E3 UBIQUITIN-PROTEIN LIGASE DCST1"/>
    <property type="match status" value="1"/>
</dbReference>
<evidence type="ECO:0000313" key="7">
    <source>
        <dbReference type="EMBL" id="ODM94583.1"/>
    </source>
</evidence>
<evidence type="ECO:0000256" key="1">
    <source>
        <dbReference type="ARBA" id="ARBA00004141"/>
    </source>
</evidence>
<dbReference type="Pfam" id="PF26037">
    <property type="entry name" value="zf-RING_DCST1_C"/>
    <property type="match status" value="1"/>
</dbReference>
<organism evidence="7 8">
    <name type="scientific">Orchesella cincta</name>
    <name type="common">Springtail</name>
    <name type="synonym">Podura cincta</name>
    <dbReference type="NCBI Taxonomy" id="48709"/>
    <lineage>
        <taxon>Eukaryota</taxon>
        <taxon>Metazoa</taxon>
        <taxon>Ecdysozoa</taxon>
        <taxon>Arthropoda</taxon>
        <taxon>Hexapoda</taxon>
        <taxon>Collembola</taxon>
        <taxon>Entomobryomorpha</taxon>
        <taxon>Entomobryoidea</taxon>
        <taxon>Orchesellidae</taxon>
        <taxon>Orchesellinae</taxon>
        <taxon>Orchesella</taxon>
    </lineage>
</organism>
<keyword evidence="8" id="KW-1185">Reference proteome</keyword>
<name>A0A1D2MNK6_ORCCI</name>
<keyword evidence="3" id="KW-1133">Transmembrane helix</keyword>
<feature type="domain" description="E3 ubiquitin-protein ligase DCST1-like C-terminal" evidence="6">
    <location>
        <begin position="183"/>
        <end position="219"/>
    </location>
</feature>
<gene>
    <name evidence="7" type="ORF">Ocin01_12098</name>
</gene>
<keyword evidence="2" id="KW-0812">Transmembrane</keyword>
<keyword evidence="4" id="KW-0472">Membrane</keyword>
<dbReference type="EMBL" id="LJIJ01000785">
    <property type="protein sequence ID" value="ODM94583.1"/>
    <property type="molecule type" value="Genomic_DNA"/>
</dbReference>
<dbReference type="InterPro" id="IPR051856">
    <property type="entry name" value="CSR-E3_Ligase_Protein"/>
</dbReference>
<dbReference type="Pfam" id="PF07782">
    <property type="entry name" value="DC_STAMP"/>
    <property type="match status" value="1"/>
</dbReference>
<evidence type="ECO:0000256" key="3">
    <source>
        <dbReference type="ARBA" id="ARBA00022989"/>
    </source>
</evidence>
<dbReference type="GO" id="GO:0016020">
    <property type="term" value="C:membrane"/>
    <property type="evidence" value="ECO:0007669"/>
    <property type="project" value="UniProtKB-SubCell"/>
</dbReference>
<protein>
    <submittedName>
        <fullName evidence="7">DC-STAMP domain-containing protein 1</fullName>
    </submittedName>
</protein>
<proteinExistence type="predicted"/>
<comment type="subcellular location">
    <subcellularLocation>
        <location evidence="1">Membrane</location>
        <topology evidence="1">Multi-pass membrane protein</topology>
    </subcellularLocation>
</comment>
<dbReference type="OrthoDB" id="5985669at2759"/>
<feature type="domain" description="Dendritic cell-specific transmembrane protein-like" evidence="5">
    <location>
        <begin position="1"/>
        <end position="127"/>
    </location>
</feature>
<dbReference type="STRING" id="48709.A0A1D2MNK6"/>
<accession>A0A1D2MNK6</accession>
<dbReference type="Proteomes" id="UP000094527">
    <property type="component" value="Unassembled WGS sequence"/>
</dbReference>
<comment type="caution">
    <text evidence="7">The sequence shown here is derived from an EMBL/GenBank/DDBJ whole genome shotgun (WGS) entry which is preliminary data.</text>
</comment>
<evidence type="ECO:0000313" key="8">
    <source>
        <dbReference type="Proteomes" id="UP000094527"/>
    </source>
</evidence>
<dbReference type="PANTHER" id="PTHR21041">
    <property type="entry name" value="DENDRITIC CELL-SPECIFIC TRANSMEMBRANE PROTEIN"/>
    <property type="match status" value="1"/>
</dbReference>
<dbReference type="InterPro" id="IPR012858">
    <property type="entry name" value="DC_STAMP-like"/>
</dbReference>
<sequence>MVFTIFALDHIYTELLLLLQNHAEIQIKQEGVHVFAIQIKGEGFLAQLLRRVVKDFSTKKEIDMTHFTKPCLPIPKATARAYSQRVLILFSVLLANAYFQAHCARVKHCIADFFYKRRYKKRAVWLYNETLRRRRRKMAHLKRKVLENADSFRIYVPHNPFQLLSHFFPKACACLRRWKVGRRKCILCLANGALHHCPRCGFAYCAECFADVEQRCLLCIAERDEMIKRQSGDVTITNDDDVV</sequence>
<reference evidence="7 8" key="1">
    <citation type="journal article" date="2016" name="Genome Biol. Evol.">
        <title>Gene Family Evolution Reflects Adaptation to Soil Environmental Stressors in the Genome of the Collembolan Orchesella cincta.</title>
        <authorList>
            <person name="Faddeeva-Vakhrusheva A."/>
            <person name="Derks M.F."/>
            <person name="Anvar S.Y."/>
            <person name="Agamennone V."/>
            <person name="Suring W."/>
            <person name="Smit S."/>
            <person name="van Straalen N.M."/>
            <person name="Roelofs D."/>
        </authorList>
    </citation>
    <scope>NUCLEOTIDE SEQUENCE [LARGE SCALE GENOMIC DNA]</scope>
    <source>
        <tissue evidence="7">Mixed pool</tissue>
    </source>
</reference>
<evidence type="ECO:0000256" key="4">
    <source>
        <dbReference type="ARBA" id="ARBA00023136"/>
    </source>
</evidence>
<dbReference type="InterPro" id="IPR058842">
    <property type="entry name" value="DCST1_C"/>
</dbReference>
<evidence type="ECO:0000256" key="2">
    <source>
        <dbReference type="ARBA" id="ARBA00022692"/>
    </source>
</evidence>
<dbReference type="AlphaFoldDB" id="A0A1D2MNK6"/>
<evidence type="ECO:0000259" key="6">
    <source>
        <dbReference type="Pfam" id="PF26037"/>
    </source>
</evidence>
<evidence type="ECO:0000259" key="5">
    <source>
        <dbReference type="Pfam" id="PF07782"/>
    </source>
</evidence>
<dbReference type="OMA" id="CRPCWRD"/>